<name>A0A7C8MYN6_9PEZI</name>
<feature type="region of interest" description="Disordered" evidence="1">
    <location>
        <begin position="261"/>
        <end position="284"/>
    </location>
</feature>
<comment type="caution">
    <text evidence="2">The sequence shown here is derived from an EMBL/GenBank/DDBJ whole genome shotgun (WGS) entry which is preliminary data.</text>
</comment>
<protein>
    <submittedName>
        <fullName evidence="2">Uncharacterized protein</fullName>
    </submittedName>
</protein>
<evidence type="ECO:0000313" key="3">
    <source>
        <dbReference type="Proteomes" id="UP000481858"/>
    </source>
</evidence>
<reference evidence="2 3" key="1">
    <citation type="submission" date="2019-12" db="EMBL/GenBank/DDBJ databases">
        <title>Draft genome sequence of the ascomycete Xylaria multiplex DSM 110363.</title>
        <authorList>
            <person name="Buettner E."/>
            <person name="Kellner H."/>
        </authorList>
    </citation>
    <scope>NUCLEOTIDE SEQUENCE [LARGE SCALE GENOMIC DNA]</scope>
    <source>
        <strain evidence="2 3">DSM 110363</strain>
    </source>
</reference>
<accession>A0A7C8MYN6</accession>
<feature type="region of interest" description="Disordered" evidence="1">
    <location>
        <begin position="55"/>
        <end position="88"/>
    </location>
</feature>
<sequence>MSYNSQILMSGTFHLDLPNGGGGRGTPFSGVHPGIFRPPTSPSVSSSMYLGKSTASLQSDVPTPISKAKRKRIGVRDSTPMNDWPMTGDGNFNTDNIIGDRFDFDLSANGQERRYVLAGQMETPNGTAQKEFGHIEDSVYSDVDYRRALGSKRSRDDVDSPASRPIMFDPDSQTSGGWSSYAISTIGGVVGRVWEFCKTGAFRGFYAGGGTGYGMSESMRQQPIDHQARHDGYNINTTIHEREPSPLYGILPESDYSPFYYERETPESTPPPAPKRRQISYGTPTDELRKNWVMIDEPADVNKQPSLASRASSRRPVQRTTAPSLVRRISKPVSRLNAPNFNRHPPTRPSSASARPPASAGPISNREPASYASTRSPVPSPVLKAHTPSRIPVASRPQSPSPFAVGRFTQQPSRIPSPSPYAKRGHGRSQSAVSASSISPVKMKKKGVPARDA</sequence>
<feature type="compositionally biased region" description="Basic residues" evidence="1">
    <location>
        <begin position="442"/>
        <end position="453"/>
    </location>
</feature>
<proteinExistence type="predicted"/>
<evidence type="ECO:0000313" key="2">
    <source>
        <dbReference type="EMBL" id="KAF2964056.1"/>
    </source>
</evidence>
<dbReference type="AlphaFoldDB" id="A0A7C8MYN6"/>
<keyword evidence="3" id="KW-1185">Reference proteome</keyword>
<organism evidence="2 3">
    <name type="scientific">Xylaria multiplex</name>
    <dbReference type="NCBI Taxonomy" id="323545"/>
    <lineage>
        <taxon>Eukaryota</taxon>
        <taxon>Fungi</taxon>
        <taxon>Dikarya</taxon>
        <taxon>Ascomycota</taxon>
        <taxon>Pezizomycotina</taxon>
        <taxon>Sordariomycetes</taxon>
        <taxon>Xylariomycetidae</taxon>
        <taxon>Xylariales</taxon>
        <taxon>Xylariaceae</taxon>
        <taxon>Xylaria</taxon>
    </lineage>
</organism>
<evidence type="ECO:0000256" key="1">
    <source>
        <dbReference type="SAM" id="MobiDB-lite"/>
    </source>
</evidence>
<dbReference type="OrthoDB" id="5138418at2759"/>
<feature type="compositionally biased region" description="Low complexity" evidence="1">
    <location>
        <begin position="349"/>
        <end position="362"/>
    </location>
</feature>
<feature type="region of interest" description="Disordered" evidence="1">
    <location>
        <begin position="303"/>
        <end position="453"/>
    </location>
</feature>
<dbReference type="Proteomes" id="UP000481858">
    <property type="component" value="Unassembled WGS sequence"/>
</dbReference>
<feature type="region of interest" description="Disordered" evidence="1">
    <location>
        <begin position="150"/>
        <end position="171"/>
    </location>
</feature>
<feature type="compositionally biased region" description="Low complexity" evidence="1">
    <location>
        <begin position="429"/>
        <end position="439"/>
    </location>
</feature>
<dbReference type="EMBL" id="WUBL01000168">
    <property type="protein sequence ID" value="KAF2964056.1"/>
    <property type="molecule type" value="Genomic_DNA"/>
</dbReference>
<dbReference type="InParanoid" id="A0A7C8MYN6"/>
<gene>
    <name evidence="2" type="ORF">GQX73_g9509</name>
</gene>